<evidence type="ECO:0000313" key="2">
    <source>
        <dbReference type="Proteomes" id="UP001558613"/>
    </source>
</evidence>
<keyword evidence="2" id="KW-1185">Reference proteome</keyword>
<comment type="caution">
    <text evidence="1">The sequence shown here is derived from an EMBL/GenBank/DDBJ whole genome shotgun (WGS) entry which is preliminary data.</text>
</comment>
<gene>
    <name evidence="1" type="ORF">QQF64_005652</name>
</gene>
<proteinExistence type="predicted"/>
<accession>A0ABR3MCW9</accession>
<organism evidence="1 2">
    <name type="scientific">Cirrhinus molitorella</name>
    <name type="common">mud carp</name>
    <dbReference type="NCBI Taxonomy" id="172907"/>
    <lineage>
        <taxon>Eukaryota</taxon>
        <taxon>Metazoa</taxon>
        <taxon>Chordata</taxon>
        <taxon>Craniata</taxon>
        <taxon>Vertebrata</taxon>
        <taxon>Euteleostomi</taxon>
        <taxon>Actinopterygii</taxon>
        <taxon>Neopterygii</taxon>
        <taxon>Teleostei</taxon>
        <taxon>Ostariophysi</taxon>
        <taxon>Cypriniformes</taxon>
        <taxon>Cyprinidae</taxon>
        <taxon>Labeoninae</taxon>
        <taxon>Labeonini</taxon>
        <taxon>Cirrhinus</taxon>
    </lineage>
</organism>
<name>A0ABR3MCW9_9TELE</name>
<dbReference type="EMBL" id="JAYMGO010000013">
    <property type="protein sequence ID" value="KAL1262913.1"/>
    <property type="molecule type" value="Genomic_DNA"/>
</dbReference>
<sequence length="112" mass="12514">MKYLQHYLILEASAGLKYIWKSEKLRHSVALSPRKALQWHLPASQEQFPTLLPLYADRKSGCRLCLNSLPESLLSCGSVCRFMSSLSLSSYAAVNLAVSDIQSLLSANIEQQ</sequence>
<reference evidence="1 2" key="1">
    <citation type="submission" date="2023-09" db="EMBL/GenBank/DDBJ databases">
        <authorList>
            <person name="Wang M."/>
        </authorList>
    </citation>
    <scope>NUCLEOTIDE SEQUENCE [LARGE SCALE GENOMIC DNA]</scope>
    <source>
        <strain evidence="1">GT-2023</strain>
        <tissue evidence="1">Liver</tissue>
    </source>
</reference>
<dbReference type="Proteomes" id="UP001558613">
    <property type="component" value="Unassembled WGS sequence"/>
</dbReference>
<evidence type="ECO:0000313" key="1">
    <source>
        <dbReference type="EMBL" id="KAL1262913.1"/>
    </source>
</evidence>
<protein>
    <submittedName>
        <fullName evidence="1">Uncharacterized protein</fullName>
    </submittedName>
</protein>